<evidence type="ECO:0000256" key="3">
    <source>
        <dbReference type="ARBA" id="ARBA00022448"/>
    </source>
</evidence>
<evidence type="ECO:0000256" key="11">
    <source>
        <dbReference type="SAM" id="MobiDB-lite"/>
    </source>
</evidence>
<evidence type="ECO:0000256" key="8">
    <source>
        <dbReference type="ARBA" id="ARBA00023242"/>
    </source>
</evidence>
<name>A0A9P4I8B6_9PEZI</name>
<dbReference type="EMBL" id="ML978133">
    <property type="protein sequence ID" value="KAF2094733.1"/>
    <property type="molecule type" value="Genomic_DNA"/>
</dbReference>
<keyword evidence="13" id="KW-1185">Reference proteome</keyword>
<dbReference type="Proteomes" id="UP000799772">
    <property type="component" value="Unassembled WGS sequence"/>
</dbReference>
<feature type="compositionally biased region" description="Basic and acidic residues" evidence="11">
    <location>
        <begin position="136"/>
        <end position="157"/>
    </location>
</feature>
<gene>
    <name evidence="12" type="ORF">NA57DRAFT_79902</name>
</gene>
<sequence>MTFVTMPASASQEQLEDLHLLHRDRERSTKRKLDEALEEKERTHRELIANASAAHKRIRLNAERTRELFRLQREQERQRAEQEEQLRLEQVKAELAARQRQAEFDKEQQERERIQREHEDLERRRRLDEERRVLERAQREEQERQKRQKQEDERRAAELAATRAQAAKDKAEKDAAQNRRATNPTGVHTQQVPAPTEANITTLLRARKTQHVQYLALHKQLKELRKSMAEFAKRDQAFKQWMGDARRFIRAKVGQMIDGTSKEIKEGNLDRIKEIRAVLQQALQTDQHYVDIRHFVIPAHQGQYPDDKAQVSGLFIYLLNQVSKSAMSQMVEDAGIKPTKAEPLGLLVTSIFGHNLIQVAGQLHLADIHLAKYHHECPALFGIYDILPKGFTSEYAEKMTGLAAGFAATTLRKYPPGLRSKNPFPSSLYWSALARIVNTPPAAITDTLFIVLKALLDPAYAAKFIEEYGNIGILLLKRAVVEFPASSNNVAAMSIKVMADLYAKKLNLRFV</sequence>
<dbReference type="OrthoDB" id="420884at2759"/>
<evidence type="ECO:0000256" key="4">
    <source>
        <dbReference type="ARBA" id="ARBA00022816"/>
    </source>
</evidence>
<dbReference type="GO" id="GO:0015031">
    <property type="term" value="P:protein transport"/>
    <property type="evidence" value="ECO:0007669"/>
    <property type="project" value="UniProtKB-KW"/>
</dbReference>
<evidence type="ECO:0000313" key="13">
    <source>
        <dbReference type="Proteomes" id="UP000799772"/>
    </source>
</evidence>
<comment type="subcellular location">
    <subcellularLocation>
        <location evidence="1">Nucleus</location>
        <location evidence="1">Nuclear pore complex</location>
    </subcellularLocation>
</comment>
<reference evidence="12" key="1">
    <citation type="journal article" date="2020" name="Stud. Mycol.">
        <title>101 Dothideomycetes genomes: a test case for predicting lifestyles and emergence of pathogens.</title>
        <authorList>
            <person name="Haridas S."/>
            <person name="Albert R."/>
            <person name="Binder M."/>
            <person name="Bloem J."/>
            <person name="Labutti K."/>
            <person name="Salamov A."/>
            <person name="Andreopoulos B."/>
            <person name="Baker S."/>
            <person name="Barry K."/>
            <person name="Bills G."/>
            <person name="Bluhm B."/>
            <person name="Cannon C."/>
            <person name="Castanera R."/>
            <person name="Culley D."/>
            <person name="Daum C."/>
            <person name="Ezra D."/>
            <person name="Gonzalez J."/>
            <person name="Henrissat B."/>
            <person name="Kuo A."/>
            <person name="Liang C."/>
            <person name="Lipzen A."/>
            <person name="Lutzoni F."/>
            <person name="Magnuson J."/>
            <person name="Mondo S."/>
            <person name="Nolan M."/>
            <person name="Ohm R."/>
            <person name="Pangilinan J."/>
            <person name="Park H.-J."/>
            <person name="Ramirez L."/>
            <person name="Alfaro M."/>
            <person name="Sun H."/>
            <person name="Tritt A."/>
            <person name="Yoshinaga Y."/>
            <person name="Zwiers L.-H."/>
            <person name="Turgeon B."/>
            <person name="Goodwin S."/>
            <person name="Spatafora J."/>
            <person name="Crous P."/>
            <person name="Grigoriev I."/>
        </authorList>
    </citation>
    <scope>NUCLEOTIDE SEQUENCE</scope>
    <source>
        <strain evidence="12">CBS 133067</strain>
    </source>
</reference>
<keyword evidence="3" id="KW-0813">Transport</keyword>
<keyword evidence="8" id="KW-0539">Nucleus</keyword>
<evidence type="ECO:0000313" key="12">
    <source>
        <dbReference type="EMBL" id="KAF2094733.1"/>
    </source>
</evidence>
<dbReference type="GO" id="GO:0005543">
    <property type="term" value="F:phospholipid binding"/>
    <property type="evidence" value="ECO:0007669"/>
    <property type="project" value="TreeGrafter"/>
</dbReference>
<comment type="caution">
    <text evidence="12">The sequence shown here is derived from an EMBL/GenBank/DDBJ whole genome shotgun (WGS) entry which is preliminary data.</text>
</comment>
<dbReference type="PANTHER" id="PTHR12960:SF0">
    <property type="entry name" value="MRNA EXPORT FACTOR GLE1"/>
    <property type="match status" value="1"/>
</dbReference>
<feature type="region of interest" description="Disordered" evidence="11">
    <location>
        <begin position="100"/>
        <end position="124"/>
    </location>
</feature>
<feature type="compositionally biased region" description="Basic and acidic residues" evidence="11">
    <location>
        <begin position="166"/>
        <end position="177"/>
    </location>
</feature>
<organism evidence="12 13">
    <name type="scientific">Rhizodiscina lignyota</name>
    <dbReference type="NCBI Taxonomy" id="1504668"/>
    <lineage>
        <taxon>Eukaryota</taxon>
        <taxon>Fungi</taxon>
        <taxon>Dikarya</taxon>
        <taxon>Ascomycota</taxon>
        <taxon>Pezizomycotina</taxon>
        <taxon>Dothideomycetes</taxon>
        <taxon>Pleosporomycetidae</taxon>
        <taxon>Aulographales</taxon>
        <taxon>Rhizodiscinaceae</taxon>
        <taxon>Rhizodiscina</taxon>
    </lineage>
</organism>
<keyword evidence="5" id="KW-0653">Protein transport</keyword>
<evidence type="ECO:0000256" key="2">
    <source>
        <dbReference type="ARBA" id="ARBA00011056"/>
    </source>
</evidence>
<evidence type="ECO:0000256" key="1">
    <source>
        <dbReference type="ARBA" id="ARBA00004567"/>
    </source>
</evidence>
<proteinExistence type="inferred from homology"/>
<dbReference type="AlphaFoldDB" id="A0A9P4I8B6"/>
<dbReference type="GO" id="GO:0031369">
    <property type="term" value="F:translation initiation factor binding"/>
    <property type="evidence" value="ECO:0007669"/>
    <property type="project" value="TreeGrafter"/>
</dbReference>
<evidence type="ECO:0000256" key="10">
    <source>
        <dbReference type="ARBA" id="ARBA00029983"/>
    </source>
</evidence>
<dbReference type="Gene3D" id="1.25.40.510">
    <property type="entry name" value="GLE1-like"/>
    <property type="match status" value="1"/>
</dbReference>
<dbReference type="InterPro" id="IPR038506">
    <property type="entry name" value="GLE1-like_sf"/>
</dbReference>
<evidence type="ECO:0000256" key="6">
    <source>
        <dbReference type="ARBA" id="ARBA00023010"/>
    </source>
</evidence>
<accession>A0A9P4I8B6</accession>
<dbReference type="GO" id="GO:0044614">
    <property type="term" value="C:nuclear pore cytoplasmic filaments"/>
    <property type="evidence" value="ECO:0007669"/>
    <property type="project" value="TreeGrafter"/>
</dbReference>
<dbReference type="Pfam" id="PF07817">
    <property type="entry name" value="GLE1"/>
    <property type="match status" value="1"/>
</dbReference>
<dbReference type="GO" id="GO:0000822">
    <property type="term" value="F:inositol hexakisphosphate binding"/>
    <property type="evidence" value="ECO:0007669"/>
    <property type="project" value="TreeGrafter"/>
</dbReference>
<keyword evidence="4" id="KW-0509">mRNA transport</keyword>
<evidence type="ECO:0000256" key="5">
    <source>
        <dbReference type="ARBA" id="ARBA00022927"/>
    </source>
</evidence>
<dbReference type="GO" id="GO:0016973">
    <property type="term" value="P:poly(A)+ mRNA export from nucleus"/>
    <property type="evidence" value="ECO:0007669"/>
    <property type="project" value="InterPro"/>
</dbReference>
<dbReference type="PANTHER" id="PTHR12960">
    <property type="entry name" value="GLE-1-RELATED"/>
    <property type="match status" value="1"/>
</dbReference>
<feature type="region of interest" description="Disordered" evidence="11">
    <location>
        <begin position="136"/>
        <end position="191"/>
    </location>
</feature>
<feature type="compositionally biased region" description="Polar residues" evidence="11">
    <location>
        <begin position="179"/>
        <end position="191"/>
    </location>
</feature>
<comment type="similarity">
    <text evidence="2">Belongs to the GLE1 family.</text>
</comment>
<dbReference type="InterPro" id="IPR012476">
    <property type="entry name" value="GLE1"/>
</dbReference>
<evidence type="ECO:0000256" key="9">
    <source>
        <dbReference type="ARBA" id="ARBA00026227"/>
    </source>
</evidence>
<keyword evidence="6" id="KW-0811">Translocation</keyword>
<dbReference type="GO" id="GO:0005737">
    <property type="term" value="C:cytoplasm"/>
    <property type="evidence" value="ECO:0007669"/>
    <property type="project" value="TreeGrafter"/>
</dbReference>
<evidence type="ECO:0000256" key="7">
    <source>
        <dbReference type="ARBA" id="ARBA00023132"/>
    </source>
</evidence>
<keyword evidence="7" id="KW-0906">Nuclear pore complex</keyword>
<protein>
    <recommendedName>
        <fullName evidence="9">mRNA export factor GLE1</fullName>
    </recommendedName>
    <alternativeName>
        <fullName evidence="10">Nucleoporin GLE1</fullName>
    </alternativeName>
</protein>